<dbReference type="Gene3D" id="1.20.58.290">
    <property type="entry name" value="Hypothetical membrane protein ta0354_69_121"/>
    <property type="match status" value="1"/>
</dbReference>
<dbReference type="EMBL" id="JMIY01000001">
    <property type="protein sequence ID" value="KCZ73284.1"/>
    <property type="molecule type" value="Genomic_DNA"/>
</dbReference>
<dbReference type="Proteomes" id="UP000027153">
    <property type="component" value="Unassembled WGS sequence"/>
</dbReference>
<organism evidence="3 4">
    <name type="scientific">Candidatus Methanoperedens nitratireducens</name>
    <dbReference type="NCBI Taxonomy" id="1392998"/>
    <lineage>
        <taxon>Archaea</taxon>
        <taxon>Methanobacteriati</taxon>
        <taxon>Methanobacteriota</taxon>
        <taxon>Stenosarchaea group</taxon>
        <taxon>Methanomicrobia</taxon>
        <taxon>Methanosarcinales</taxon>
        <taxon>ANME-2 cluster</taxon>
        <taxon>Candidatus Methanoperedentaceae</taxon>
        <taxon>Candidatus Methanoperedens</taxon>
    </lineage>
</organism>
<dbReference type="InterPro" id="IPR016733">
    <property type="entry name" value="UCP018747"/>
</dbReference>
<evidence type="ECO:0000259" key="1">
    <source>
        <dbReference type="Pfam" id="PF04289"/>
    </source>
</evidence>
<feature type="domain" description="DUF447" evidence="2">
    <location>
        <begin position="134"/>
        <end position="185"/>
    </location>
</feature>
<dbReference type="InterPro" id="IPR049288">
    <property type="entry name" value="DUF447_C"/>
</dbReference>
<dbReference type="PIRSF" id="PIRSF018747">
    <property type="entry name" value="UCP018747"/>
    <property type="match status" value="1"/>
</dbReference>
<feature type="domain" description="DUF447" evidence="1">
    <location>
        <begin position="14"/>
        <end position="125"/>
    </location>
</feature>
<dbReference type="AlphaFoldDB" id="A0A062VC50"/>
<evidence type="ECO:0008006" key="5">
    <source>
        <dbReference type="Google" id="ProtNLM"/>
    </source>
</evidence>
<evidence type="ECO:0000313" key="4">
    <source>
        <dbReference type="Proteomes" id="UP000027153"/>
    </source>
</evidence>
<dbReference type="Pfam" id="PF04289">
    <property type="entry name" value="DUF447_N"/>
    <property type="match status" value="1"/>
</dbReference>
<protein>
    <recommendedName>
        <fullName evidence="5">DUF447 family protein</fullName>
    </recommendedName>
</protein>
<dbReference type="InterPro" id="IPR007386">
    <property type="entry name" value="DUF447_N"/>
</dbReference>
<comment type="caution">
    <text evidence="3">The sequence shown here is derived from an EMBL/GenBank/DDBJ whole genome shotgun (WGS) entry which is preliminary data.</text>
</comment>
<dbReference type="Pfam" id="PF20766">
    <property type="entry name" value="DUF447_C"/>
    <property type="match status" value="1"/>
</dbReference>
<gene>
    <name evidence="3" type="ORF">ANME2D_00350</name>
</gene>
<accession>A0A062VC50</accession>
<sequence>MIDIEEFGIHEGISEIILTTLSQDGVPNAAPMGLHRRGNRLFARIYNSKTLDNILNRPTAAANIVDDPFLFVQSSLSDLEPERFELMEGFSVLKDALGWIVFDCSYKKGTNVTVVELSPIRGKINRTTIKPVYRGFNAVIEAAVHATRYVVLKEQKYLDYIRYYNTVVQKCGGTREKEAMRLLYELIGIQVK</sequence>
<dbReference type="RefSeq" id="WP_052368509.1">
    <property type="nucleotide sequence ID" value="NZ_JMIY01000001.1"/>
</dbReference>
<reference evidence="3 4" key="1">
    <citation type="journal article" date="2013" name="Nature">
        <title>Anaerobic oxidation of methane coupled to nitrate reduction in a novel archaeal lineage.</title>
        <authorList>
            <person name="Haroon M.F."/>
            <person name="Hu S."/>
            <person name="Shi Y."/>
            <person name="Imelfort M."/>
            <person name="Keller J."/>
            <person name="Hugenholtz P."/>
            <person name="Yuan Z."/>
            <person name="Tyson G.W."/>
        </authorList>
    </citation>
    <scope>NUCLEOTIDE SEQUENCE [LARGE SCALE GENOMIC DNA]</scope>
    <source>
        <strain evidence="3 4">ANME-2d</strain>
    </source>
</reference>
<evidence type="ECO:0000259" key="2">
    <source>
        <dbReference type="Pfam" id="PF20766"/>
    </source>
</evidence>
<dbReference type="InterPro" id="IPR012349">
    <property type="entry name" value="Split_barrel_FMN-bd"/>
</dbReference>
<proteinExistence type="predicted"/>
<keyword evidence="4" id="KW-1185">Reference proteome</keyword>
<dbReference type="Gene3D" id="2.30.110.10">
    <property type="entry name" value="Electron Transport, Fmn-binding Protein, Chain A"/>
    <property type="match status" value="1"/>
</dbReference>
<name>A0A062VC50_9EURY</name>
<evidence type="ECO:0000313" key="3">
    <source>
        <dbReference type="EMBL" id="KCZ73284.1"/>
    </source>
</evidence>
<dbReference type="SUPFAM" id="SSF50475">
    <property type="entry name" value="FMN-binding split barrel"/>
    <property type="match status" value="1"/>
</dbReference>